<keyword evidence="3" id="KW-1185">Reference proteome</keyword>
<organism evidence="2 3">
    <name type="scientific">Fructobacillus apis</name>
    <dbReference type="NCBI Taxonomy" id="2935017"/>
    <lineage>
        <taxon>Bacteria</taxon>
        <taxon>Bacillati</taxon>
        <taxon>Bacillota</taxon>
        <taxon>Bacilli</taxon>
        <taxon>Lactobacillales</taxon>
        <taxon>Lactobacillaceae</taxon>
        <taxon>Fructobacillus</taxon>
    </lineage>
</organism>
<sequence length="177" mass="20677">MSEEKDKLLLSFLTEDDLNDFKWDMYDAMRYSAIKRKEHPSFDEDDLPSNENILQAYYYPEAVAIKVVLNGEMVASILFHPQGNHRFAHIVFFYVKSQYQGRGIGKQVIDYVLQSYPDYDCWTSLVHEFDEPLLNFFINRCGFRGTQVFNEHNPSNDPLTPDGTIMLVKWTDGLTED</sequence>
<dbReference type="CDD" id="cd04301">
    <property type="entry name" value="NAT_SF"/>
    <property type="match status" value="1"/>
</dbReference>
<gene>
    <name evidence="2" type="ORF">NFX39_04395</name>
</gene>
<dbReference type="Proteomes" id="UP001523234">
    <property type="component" value="Unassembled WGS sequence"/>
</dbReference>
<reference evidence="2 3" key="1">
    <citation type="submission" date="2022-06" db="EMBL/GenBank/DDBJ databases">
        <title>Fructobacillus taiwanensis sp. nov., isolated from the honeybee.</title>
        <authorList>
            <person name="Chen Y.-S."/>
            <person name="Wang L.-T."/>
            <person name="Lee Y.-S."/>
            <person name="Chang Y.-C."/>
            <person name="Wu H.-C."/>
            <person name="Liao C.-Y."/>
            <person name="Chen W.-H."/>
            <person name="Deng J.-N."/>
            <person name="Wang Y.-H."/>
        </authorList>
    </citation>
    <scope>NUCLEOTIDE SEQUENCE [LARGE SCALE GENOMIC DNA]</scope>
    <source>
        <strain evidence="2 3">W13</strain>
    </source>
</reference>
<dbReference type="RefSeq" id="WP_252443384.1">
    <property type="nucleotide sequence ID" value="NZ_JAMWYK010000004.1"/>
</dbReference>
<dbReference type="Pfam" id="PF00583">
    <property type="entry name" value="Acetyltransf_1"/>
    <property type="match status" value="1"/>
</dbReference>
<accession>A0ABT0ZQS2</accession>
<comment type="caution">
    <text evidence="2">The sequence shown here is derived from an EMBL/GenBank/DDBJ whole genome shotgun (WGS) entry which is preliminary data.</text>
</comment>
<dbReference type="EMBL" id="JAMWYK010000004">
    <property type="protein sequence ID" value="MCO0832330.1"/>
    <property type="molecule type" value="Genomic_DNA"/>
</dbReference>
<protein>
    <submittedName>
        <fullName evidence="2">GNAT family N-acetyltransferase</fullName>
    </submittedName>
</protein>
<evidence type="ECO:0000313" key="3">
    <source>
        <dbReference type="Proteomes" id="UP001523234"/>
    </source>
</evidence>
<evidence type="ECO:0000259" key="1">
    <source>
        <dbReference type="PROSITE" id="PS51186"/>
    </source>
</evidence>
<proteinExistence type="predicted"/>
<dbReference type="InterPro" id="IPR000182">
    <property type="entry name" value="GNAT_dom"/>
</dbReference>
<name>A0ABT0ZQS2_9LACO</name>
<dbReference type="Gene3D" id="3.40.630.30">
    <property type="match status" value="1"/>
</dbReference>
<dbReference type="InterPro" id="IPR016181">
    <property type="entry name" value="Acyl_CoA_acyltransferase"/>
</dbReference>
<dbReference type="SUPFAM" id="SSF55729">
    <property type="entry name" value="Acyl-CoA N-acyltransferases (Nat)"/>
    <property type="match status" value="1"/>
</dbReference>
<feature type="domain" description="N-acetyltransferase" evidence="1">
    <location>
        <begin position="26"/>
        <end position="171"/>
    </location>
</feature>
<evidence type="ECO:0000313" key="2">
    <source>
        <dbReference type="EMBL" id="MCO0832330.1"/>
    </source>
</evidence>
<dbReference type="PROSITE" id="PS51186">
    <property type="entry name" value="GNAT"/>
    <property type="match status" value="1"/>
</dbReference>